<gene>
    <name evidence="13" type="primary">FGENESH: predicted gene_6.404</name>
    <name evidence="13" type="ORF">BN2166_0034820</name>
</gene>
<keyword evidence="6" id="KW-0479">Metal-binding</keyword>
<dbReference type="GO" id="GO:0008270">
    <property type="term" value="F:zinc ion binding"/>
    <property type="evidence" value="ECO:0007669"/>
    <property type="project" value="UniProtKB-KW"/>
</dbReference>
<feature type="compositionally biased region" description="Polar residues" evidence="9">
    <location>
        <begin position="3500"/>
        <end position="3510"/>
    </location>
</feature>
<feature type="region of interest" description="Disordered" evidence="9">
    <location>
        <begin position="2713"/>
        <end position="2785"/>
    </location>
</feature>
<dbReference type="InterPro" id="IPR035979">
    <property type="entry name" value="RBD_domain_sf"/>
</dbReference>
<feature type="region of interest" description="Disordered" evidence="9">
    <location>
        <begin position="2802"/>
        <end position="2884"/>
    </location>
</feature>
<keyword evidence="6" id="KW-0862">Zinc</keyword>
<dbReference type="GO" id="GO:0005634">
    <property type="term" value="C:nucleus"/>
    <property type="evidence" value="ECO:0007669"/>
    <property type="project" value="TreeGrafter"/>
</dbReference>
<evidence type="ECO:0000256" key="8">
    <source>
        <dbReference type="PROSITE-ProRule" id="PRU00221"/>
    </source>
</evidence>
<evidence type="ECO:0000256" key="2">
    <source>
        <dbReference type="ARBA" id="ARBA00022574"/>
    </source>
</evidence>
<feature type="domain" description="NTF2" evidence="12">
    <location>
        <begin position="754"/>
        <end position="908"/>
    </location>
</feature>
<dbReference type="SMART" id="SM00360">
    <property type="entry name" value="RRM"/>
    <property type="match status" value="1"/>
</dbReference>
<feature type="region of interest" description="Disordered" evidence="9">
    <location>
        <begin position="3376"/>
        <end position="3451"/>
    </location>
</feature>
<feature type="region of interest" description="Disordered" evidence="9">
    <location>
        <begin position="3746"/>
        <end position="3827"/>
    </location>
</feature>
<feature type="compositionally biased region" description="Polar residues" evidence="9">
    <location>
        <begin position="1661"/>
        <end position="1683"/>
    </location>
</feature>
<dbReference type="InterPro" id="IPR003903">
    <property type="entry name" value="UIM_dom"/>
</dbReference>
<keyword evidence="2 8" id="KW-0853">WD repeat</keyword>
<dbReference type="EMBL" id="CWKI01000006">
    <property type="protein sequence ID" value="CTR07621.1"/>
    <property type="molecule type" value="Genomic_DNA"/>
</dbReference>
<evidence type="ECO:0000256" key="4">
    <source>
        <dbReference type="ARBA" id="ARBA00022786"/>
    </source>
</evidence>
<dbReference type="InterPro" id="IPR002075">
    <property type="entry name" value="NTF2_dom"/>
</dbReference>
<dbReference type="SUPFAM" id="SSF50978">
    <property type="entry name" value="WD40 repeat-like"/>
    <property type="match status" value="1"/>
</dbReference>
<feature type="compositionally biased region" description="Polar residues" evidence="9">
    <location>
        <begin position="3586"/>
        <end position="3608"/>
    </location>
</feature>
<feature type="compositionally biased region" description="Low complexity" evidence="9">
    <location>
        <begin position="3402"/>
        <end position="3450"/>
    </location>
</feature>
<feature type="compositionally biased region" description="Pro residues" evidence="9">
    <location>
        <begin position="37"/>
        <end position="46"/>
    </location>
</feature>
<feature type="compositionally biased region" description="Basic and acidic residues" evidence="9">
    <location>
        <begin position="2359"/>
        <end position="2377"/>
    </location>
</feature>
<dbReference type="SUPFAM" id="SSF57716">
    <property type="entry name" value="Glucocorticoid receptor-like (DNA-binding domain)"/>
    <property type="match status" value="1"/>
</dbReference>
<feature type="repeat" description="WD" evidence="8">
    <location>
        <begin position="1911"/>
        <end position="1952"/>
    </location>
</feature>
<dbReference type="PROSITE" id="PS00344">
    <property type="entry name" value="GATA_ZN_FINGER_1"/>
    <property type="match status" value="1"/>
</dbReference>
<feature type="compositionally biased region" description="Low complexity" evidence="9">
    <location>
        <begin position="113"/>
        <end position="129"/>
    </location>
</feature>
<dbReference type="SUPFAM" id="SSF54427">
    <property type="entry name" value="NTF2-like"/>
    <property type="match status" value="1"/>
</dbReference>
<dbReference type="InterPro" id="IPR013088">
    <property type="entry name" value="Znf_NHR/GATA"/>
</dbReference>
<feature type="region of interest" description="Disordered" evidence="9">
    <location>
        <begin position="2359"/>
        <end position="2379"/>
    </location>
</feature>
<feature type="region of interest" description="Disordered" evidence="9">
    <location>
        <begin position="946"/>
        <end position="1144"/>
    </location>
</feature>
<feature type="repeat" description="WD" evidence="8">
    <location>
        <begin position="2130"/>
        <end position="2164"/>
    </location>
</feature>
<dbReference type="PROSITE" id="PS50177">
    <property type="entry name" value="NTF2_DOMAIN"/>
    <property type="match status" value="1"/>
</dbReference>
<feature type="compositionally biased region" description="Polar residues" evidence="9">
    <location>
        <begin position="2930"/>
        <end position="2942"/>
    </location>
</feature>
<dbReference type="InterPro" id="IPR000679">
    <property type="entry name" value="Znf_GATA"/>
</dbReference>
<dbReference type="Gene3D" id="3.10.450.50">
    <property type="match status" value="1"/>
</dbReference>
<feature type="compositionally biased region" description="Polar residues" evidence="9">
    <location>
        <begin position="1010"/>
        <end position="1019"/>
    </location>
</feature>
<reference evidence="13 14" key="1">
    <citation type="submission" date="2015-07" db="EMBL/GenBank/DDBJ databases">
        <authorList>
            <person name="Cajimat M.N.B."/>
            <person name="Milazzo M.L."/>
            <person name="Fulhorst C.F."/>
        </authorList>
    </citation>
    <scope>NUCLEOTIDE SEQUENCE [LARGE SCALE GENOMIC DNA]</scope>
    <source>
        <strain evidence="13">Single colony</strain>
    </source>
</reference>
<feature type="region of interest" description="Disordered" evidence="9">
    <location>
        <begin position="669"/>
        <end position="732"/>
    </location>
</feature>
<feature type="compositionally biased region" description="Gly residues" evidence="9">
    <location>
        <begin position="2997"/>
        <end position="3006"/>
    </location>
</feature>
<feature type="compositionally biased region" description="Low complexity" evidence="9">
    <location>
        <begin position="3779"/>
        <end position="3802"/>
    </location>
</feature>
<feature type="region of interest" description="Disordered" evidence="9">
    <location>
        <begin position="1"/>
        <end position="134"/>
    </location>
</feature>
<dbReference type="PRINTS" id="PR00619">
    <property type="entry name" value="GATAZNFINGER"/>
</dbReference>
<feature type="region of interest" description="Disordered" evidence="9">
    <location>
        <begin position="496"/>
        <end position="525"/>
    </location>
</feature>
<feature type="compositionally biased region" description="Low complexity" evidence="9">
    <location>
        <begin position="1065"/>
        <end position="1077"/>
    </location>
</feature>
<dbReference type="PROSITE" id="PS50294">
    <property type="entry name" value="WD_REPEATS_REGION"/>
    <property type="match status" value="1"/>
</dbReference>
<feature type="compositionally biased region" description="Polar residues" evidence="9">
    <location>
        <begin position="3532"/>
        <end position="3543"/>
    </location>
</feature>
<feature type="compositionally biased region" description="Low complexity" evidence="9">
    <location>
        <begin position="3007"/>
        <end position="3017"/>
    </location>
</feature>
<dbReference type="GO" id="GO:0043565">
    <property type="term" value="F:sequence-specific DNA binding"/>
    <property type="evidence" value="ECO:0007669"/>
    <property type="project" value="InterPro"/>
</dbReference>
<evidence type="ECO:0000256" key="9">
    <source>
        <dbReference type="SAM" id="MobiDB-lite"/>
    </source>
</evidence>
<feature type="compositionally biased region" description="Basic and acidic residues" evidence="9">
    <location>
        <begin position="454"/>
        <end position="473"/>
    </location>
</feature>
<comment type="pathway">
    <text evidence="1">Protein modification; protein ubiquitination.</text>
</comment>
<feature type="region of interest" description="Disordered" evidence="9">
    <location>
        <begin position="266"/>
        <end position="350"/>
    </location>
</feature>
<feature type="compositionally biased region" description="Low complexity" evidence="9">
    <location>
        <begin position="3025"/>
        <end position="3044"/>
    </location>
</feature>
<dbReference type="PANTHER" id="PTHR22852:SF0">
    <property type="entry name" value="DENTICLELESS PROTEIN HOMOLOG"/>
    <property type="match status" value="1"/>
</dbReference>
<feature type="compositionally biased region" description="Polar residues" evidence="9">
    <location>
        <begin position="1041"/>
        <end position="1057"/>
    </location>
</feature>
<evidence type="ECO:0000256" key="5">
    <source>
        <dbReference type="ARBA" id="ARBA00038344"/>
    </source>
</evidence>
<feature type="region of interest" description="Disordered" evidence="9">
    <location>
        <begin position="1640"/>
        <end position="1683"/>
    </location>
</feature>
<feature type="repeat" description="WD" evidence="8">
    <location>
        <begin position="1953"/>
        <end position="1986"/>
    </location>
</feature>
<dbReference type="PROSITE" id="PS50102">
    <property type="entry name" value="RRM"/>
    <property type="match status" value="1"/>
</dbReference>
<dbReference type="Pfam" id="PF08550">
    <property type="entry name" value="GATA_AreA"/>
    <property type="match status" value="1"/>
</dbReference>
<feature type="repeat" description="WD" evidence="8">
    <location>
        <begin position="2175"/>
        <end position="2204"/>
    </location>
</feature>
<keyword evidence="3" id="KW-0677">Repeat</keyword>
<evidence type="ECO:0000313" key="14">
    <source>
        <dbReference type="Proteomes" id="UP000199069"/>
    </source>
</evidence>
<feature type="region of interest" description="Disordered" evidence="9">
    <location>
        <begin position="2982"/>
        <end position="3056"/>
    </location>
</feature>
<proteinExistence type="inferred from homology"/>
<dbReference type="PANTHER" id="PTHR22852">
    <property type="entry name" value="LETHAL 2 DENTICLELESS PROTEIN RETINOIC ACID-REGULATED NUCLEAR MATRIX-ASSOCIATED PROTEIN"/>
    <property type="match status" value="1"/>
</dbReference>
<dbReference type="GO" id="GO:0043161">
    <property type="term" value="P:proteasome-mediated ubiquitin-dependent protein catabolic process"/>
    <property type="evidence" value="ECO:0007669"/>
    <property type="project" value="TreeGrafter"/>
</dbReference>
<dbReference type="CDD" id="cd00202">
    <property type="entry name" value="ZnF_GATA"/>
    <property type="match status" value="1"/>
</dbReference>
<dbReference type="Pfam" id="PF00400">
    <property type="entry name" value="WD40"/>
    <property type="match status" value="4"/>
</dbReference>
<feature type="region of interest" description="Disordered" evidence="9">
    <location>
        <begin position="3091"/>
        <end position="3304"/>
    </location>
</feature>
<feature type="region of interest" description="Disordered" evidence="9">
    <location>
        <begin position="450"/>
        <end position="479"/>
    </location>
</feature>
<dbReference type="InterPro" id="IPR019775">
    <property type="entry name" value="WD40_repeat_CS"/>
</dbReference>
<feature type="region of interest" description="Disordered" evidence="9">
    <location>
        <begin position="538"/>
        <end position="580"/>
    </location>
</feature>
<evidence type="ECO:0000259" key="10">
    <source>
        <dbReference type="PROSITE" id="PS50102"/>
    </source>
</evidence>
<feature type="compositionally biased region" description="Polar residues" evidence="9">
    <location>
        <begin position="3626"/>
        <end position="3642"/>
    </location>
</feature>
<dbReference type="Gene3D" id="3.30.50.10">
    <property type="entry name" value="Erythroid Transcription Factor GATA-1, subunit A"/>
    <property type="match status" value="1"/>
</dbReference>
<dbReference type="Pfam" id="PF00076">
    <property type="entry name" value="RRM_1"/>
    <property type="match status" value="1"/>
</dbReference>
<feature type="compositionally biased region" description="Basic and acidic residues" evidence="9">
    <location>
        <begin position="1187"/>
        <end position="1212"/>
    </location>
</feature>
<dbReference type="CDD" id="cd00590">
    <property type="entry name" value="RRM_SF"/>
    <property type="match status" value="1"/>
</dbReference>
<dbReference type="Gene3D" id="3.30.70.330">
    <property type="match status" value="1"/>
</dbReference>
<evidence type="ECO:0000313" key="13">
    <source>
        <dbReference type="EMBL" id="CTR07621.1"/>
    </source>
</evidence>
<evidence type="ECO:0000256" key="6">
    <source>
        <dbReference type="PROSITE-ProRule" id="PRU00094"/>
    </source>
</evidence>
<dbReference type="GO" id="GO:0006355">
    <property type="term" value="P:regulation of DNA-templated transcription"/>
    <property type="evidence" value="ECO:0007669"/>
    <property type="project" value="InterPro"/>
</dbReference>
<feature type="compositionally biased region" description="Low complexity" evidence="9">
    <location>
        <begin position="2802"/>
        <end position="2813"/>
    </location>
</feature>
<dbReference type="Proteomes" id="UP000199069">
    <property type="component" value="Unassembled WGS sequence"/>
</dbReference>
<dbReference type="PROSITE" id="PS50082">
    <property type="entry name" value="WD_REPEATS_2"/>
    <property type="match status" value="4"/>
</dbReference>
<feature type="region of interest" description="Disordered" evidence="9">
    <location>
        <begin position="3482"/>
        <end position="3543"/>
    </location>
</feature>
<feature type="compositionally biased region" description="Low complexity" evidence="9">
    <location>
        <begin position="562"/>
        <end position="578"/>
    </location>
</feature>
<feature type="compositionally biased region" description="Low complexity" evidence="9">
    <location>
        <begin position="3292"/>
        <end position="3303"/>
    </location>
</feature>
<dbReference type="GO" id="GO:0003723">
    <property type="term" value="F:RNA binding"/>
    <property type="evidence" value="ECO:0007669"/>
    <property type="project" value="UniProtKB-UniRule"/>
</dbReference>
<dbReference type="STRING" id="5286.A0A0K3CK69"/>
<dbReference type="InterPro" id="IPR000504">
    <property type="entry name" value="RRM_dom"/>
</dbReference>
<feature type="compositionally biased region" description="Polar residues" evidence="9">
    <location>
        <begin position="317"/>
        <end position="344"/>
    </location>
</feature>
<feature type="compositionally biased region" description="Polar residues" evidence="9">
    <location>
        <begin position="3376"/>
        <end position="3394"/>
    </location>
</feature>
<feature type="compositionally biased region" description="Low complexity" evidence="9">
    <location>
        <begin position="3675"/>
        <end position="3692"/>
    </location>
</feature>
<feature type="compositionally biased region" description="Low complexity" evidence="9">
    <location>
        <begin position="1135"/>
        <end position="1144"/>
    </location>
</feature>
<feature type="region of interest" description="Disordered" evidence="9">
    <location>
        <begin position="1746"/>
        <end position="1777"/>
    </location>
</feature>
<feature type="compositionally biased region" description="Basic and acidic residues" evidence="9">
    <location>
        <begin position="3155"/>
        <end position="3164"/>
    </location>
</feature>
<dbReference type="InterPro" id="IPR012677">
    <property type="entry name" value="Nucleotide-bd_a/b_plait_sf"/>
</dbReference>
<name>A0A0K3CK69_RHOTO</name>
<feature type="compositionally biased region" description="Basic and acidic residues" evidence="9">
    <location>
        <begin position="2288"/>
        <end position="2300"/>
    </location>
</feature>
<feature type="compositionally biased region" description="Polar residues" evidence="9">
    <location>
        <begin position="1121"/>
        <end position="1132"/>
    </location>
</feature>
<dbReference type="InterPro" id="IPR018222">
    <property type="entry name" value="Nuclear_transport_factor_2_euk"/>
</dbReference>
<dbReference type="Gene3D" id="2.130.10.10">
    <property type="entry name" value="YVTN repeat-like/Quinoprotein amine dehydrogenase"/>
    <property type="match status" value="3"/>
</dbReference>
<feature type="compositionally biased region" description="Low complexity" evidence="9">
    <location>
        <begin position="3809"/>
        <end position="3827"/>
    </location>
</feature>
<evidence type="ECO:0000256" key="3">
    <source>
        <dbReference type="ARBA" id="ARBA00022737"/>
    </source>
</evidence>
<feature type="compositionally biased region" description="Low complexity" evidence="9">
    <location>
        <begin position="2713"/>
        <end position="2754"/>
    </location>
</feature>
<dbReference type="PROSITE" id="PS50330">
    <property type="entry name" value="UIM"/>
    <property type="match status" value="1"/>
</dbReference>
<dbReference type="Pfam" id="PF22602">
    <property type="entry name" value="NXF_NTF2"/>
    <property type="match status" value="1"/>
</dbReference>
<feature type="compositionally biased region" description="Pro residues" evidence="9">
    <location>
        <begin position="1"/>
        <end position="21"/>
    </location>
</feature>
<feature type="domain" description="GATA-type" evidence="11">
    <location>
        <begin position="3705"/>
        <end position="3758"/>
    </location>
</feature>
<dbReference type="Pfam" id="PF00320">
    <property type="entry name" value="GATA"/>
    <property type="match status" value="1"/>
</dbReference>
<feature type="compositionally biased region" description="Polar residues" evidence="9">
    <location>
        <begin position="293"/>
        <end position="307"/>
    </location>
</feature>
<dbReference type="CDD" id="cd00200">
    <property type="entry name" value="WD40"/>
    <property type="match status" value="1"/>
</dbReference>
<sequence length="3827" mass="402561">MLPSKPPPFRPPNRAPQPSAPRPRQEDAQPSERAPPNRRPTAPPQVFPLSQVPVAPRAERAGVPPRTVGGWASSPSSGGKGTGANAVRKPGQTTVGGWAQPGGSARPGGSAQPANGRSGGSSAPPGRDGYATGANGVVAAQPGRASGSGGVAASTGYLASTSTSSQPVSATPIPVPANPRSTLYVTQLPSSVTETDLRATFSPYGNLIRVSLRSQSAVFAHIVFSSPYEALSALEALDGRQPTLLSPASSTEGGSSKGMKIVFAETSDEREARRVPGGGSVPAGLFRVPETPEPSQTQLKSDPSPQKAQPAVPAHHTNASTAAPESAVQGTENGAVPNEQNGTPTGDWAQKENASKIAPPTLHYEQHALPSRGYGYRESQKGRITYICTYELPPEAFAAASTDVEAFAKSLEPQVAAAGGMSVSKAHLGNKDDPRNRHTIKIRFVVPPETVRQLSRERKPSEKQKQKSKDRAAAHYAKKVAEGAAAQAAASQVAASQSVAESGDGHANEGGAGADGDGDVAMDVKPDVVNDPVLDTVQPVPVRDPAIPPPAASPSTHTQSFASAAAAPAPSNEPSAAETLDDDGTISLRIPLPPSALTAPDAARQKRSFLVSQVKRIGAEGKIVLGSRIEGDSVVVSYMQDEESQGRAAADEAQLETAVAVPAQVEPVVHAEPVRMDEDVKPVIERSPDPQTARTEPPQQLQPVPRRRQDEPQQMDVDDEVDQLATPTPEPDLARFPLPIMLSSRADTKETYEIVNSFIQEYFRRFDSARSSLELMYTPNALFSLRVDAKTPARLPFPPIPFAKNWLVNAGKVASTPTAITNTIRLLPTGSHDLGRTVFTARSIPELQVKSRSPPPIVLHLVGDFEEFPEKTIRLFSRTFVIVPKGRAQGVNGTENTEFWVHSDQLTISHKVPGEPFSLPVLQTPFSPSRYPFIAPATSTSASSATAASAVRAQPAPPPAQPAAVPPTAQARPFSQFQPHPGMARLQAPEAPAQPVPPVAGPSQAEAQLPAQSSAQTVPQPAAFPTPSTSRASSAHLHQPAVQTQPERQAPALTQRSLTDEQPGDVLILSDSSISVSPEVERRPLPRPSKTSLGKRPAVEYRSDADSGSNQERRKKKTDNMRATTSAMQRVTESAAAAGQAPSADELRRLVQQEVAAQLAARGGSTSARSTDDEEAPSPVATAKRQPAKEKERRVEKEAKTKAKQVQKEKRKQVEALGPELGTGLGADDGRILLRTQSNSQLHSFDGRSNKLRHMIDTGSSFLAVSHIGDIVQFSCPPNTLTSTVEKLWTSKDDTFRIDDFAWSDSKDTLIVGYLGAKEGRETVKPPSQVVLFKREQDSRLGARLIETKVPTKPHTLGGVTALTTLPGTGRLRFATGGEDKKIFLWTRSRATQEITAVNIRSEHSSMITSLAPLAGEENRIMSSGKDKRVFVYDVDNQHSTWQALLDNPVMTVDPVLQDPHLLLARMGSPSNQFAVYDIRRPAGSKAVLTFGYDLAPHRTTSGALAPTNMGRYLRGSQCDTVFAFPDHEMGVKLWDLRNVRTAQTSSNLKRQDLQAVGRSKVVSTLYCLNRTAIPYISSLATRIFRNFVLLVANRFSSCSRTSLVCFAAAVRLNRLPAAACTLVRAPLAPPLFSSRPPRVLTPFDSSSHTSPPAGHKNKTPSRFATDLTNAPSTSRPKQPSVYRQTSLADAFLIRPSSPSSSTLTSPASPALFGSDAPTAGASASSSTCATSPLRVDDGDAQMLLLDETDGSSDAEEQADRRTKKRRRVASLSPSRRADADEADARLLATFAPAWAVAEEAKLQATHALEGEQFSVFDAMRRRELGFRAGRQRLSMRPWLQTIVSSNEADVTRITSQHASRTWAPPFSLAFSHAAKAGGKKLVAVGDEEGTLSFLNGDDDQWQAGPTRHSFQAHASAIFDVRWSRDDSVLAIAGGDHTVRLVDSATQTCVGVLSGHTGTVKSMSWDPHNPHILSTASRDGSILVWDKRLKGYAESGVEGTNAVGMVNRIRNAHGAPGKKVKGRSATRSVTAVTYLEHQDKLIASAGSADSLVKVWDLRRSHRSRVNPSSYETNEEALTSMETTRPHGISSMALAPDGRKLYALSTDSRIYAFDPTNLTHSAPLTTFHTPLARYSSFYIRCAVSPCSRFLASGSSDGSVFVWDTEGRGGPEEVVRLVGHEAEVSGLDWAHESFATCSDDNLVRFWHSKPDVARSPSAAIQHLSCPSRDWRDDADAERLRDRWSGEASTASDLSLGAQRLTGRQRRRRLGLLPGSRISLQRSSALSERRLSYARSDRREARRTSNRRRGQKKSLRYTGRGGKDAEEVAICLACGDLPWIVLCREKLLAGLLHIQLSEQEAVRRRGGGEKELQASDERRGTPRNILQVKPTATHTQGASQTLSPLVHALAQEGLSMQGFSRTVPDQDVDFSAFLDDAAFDNEPPAASHPLPRLALDALAGKGRAGQLQGAQAGTPTASTSSGNSPGVSDSTSSPSAAPPETALTSASTSPRIAQLAHFAAMNPAGKLPDGLEQLAANWQAHQEAARQAEAAFQQAAAAAAQAAGYPLAGAQGSHGLAAYTAQLGALSYPQAIAPIAPLAPVSSSASYLAQLPHDWLFAAHSAAPAYSGTTTPISHPSFPAGQSPFVSAVAASAQSPLTSLNHLGQVASPSGAIDPSLYALHASLEAQARMAAAAAAGQASSTPGTPSGFDLAFFQQQQQQQAGPSSSTASSPRAHSRAASGQGHRQGSALAKSALGLSAGGSGRPGGVPQRIRTDASQHTSPLASPAMLPGIDFASLPSTVYGSPTGYSATPTTTTHQRPLPPMPPARLDTSSTASPYSSLPSSAAISPVVSQNPAFPSSRLASSSTLPPSSQPQSPRSAQQSRHAPVDYDFSSLEQDLDRFSSLGGFASAAAAAIASVSPSTSVAALPGPSAPQQRKLSTSKPSNAYGVGGYGGSSTPRIAPESLASPKVVAEVLGESLFFPPPPSSGSAKASPVASGSAGGSVGTGSAGASPAAFSTGTGTGTGKGVSFAPSPSVGDSSASPSGSTIIDEDSAELLSRKDPIAAQVWRMFHKAKNTMPNGARMENLTWRLMSMTLRKRREDSAPGSAGPDGAASQAPSPGTEEARLRKAMEEALEEQREENDTVQPLASSSGRMRGGRDRSDSGAKRAAAPPPARAEEAAEDEEERGRGRRTKSGNQSKSKSSTPEAEEQQDDAMDWRAMSKSRSRSRAPDMMDWRAQSRSRSRAPDFRVSVAPPAIDNTPAVANFSRFFSDNGLPSPVNESPSEMPPPPLPSSSSSTAPRPLSITTQDVNSAALAELATSLGLSPQDQAELFGSASARTLNQLISLQNLASPPASSPATIDPSAFIAPGNAKSPLSASFTASLPGSSSEHTPQASTIHSRRSSASGSSLSKSSQAQQHLQQFISNRKASTSSAPPAASTSASSSRRTSVPAPSPYLTATALAQPPRSFSFGAAASVAAAAANNPTPASGLSLARPESIPPQLSQPSTPFSESPLPQFFSGSAPVQPSALVGTPNQPTQYGSASNDTTGLLYDYFHATYQPSPYLSQQQLDTFGSAPASVDPSQLLNSASASPFGSPVSSWGVNPSSLEGSVLPTEEKKKARRPTSARANSTGSVGTIASTKAKSAPASRAHSRSNTISLPSTIEEGKALVTGDISTAPSGETKSSSSSPAPTAGGGTISKKVDADGGPIKCLNCGTTNTPLWRRDSEGKPLCNACGLFRNLHGVDRPANLNTGVIKKRNRNRGPKDPNAKKSAARNKARANSAASVAGAAGEGSTSSTPTAAGRKERVGAGAPYPNAAARAAAAQQD</sequence>
<evidence type="ECO:0000259" key="12">
    <source>
        <dbReference type="PROSITE" id="PS50177"/>
    </source>
</evidence>
<dbReference type="SMART" id="SM00320">
    <property type="entry name" value="WD40"/>
    <property type="match status" value="8"/>
</dbReference>
<feature type="compositionally biased region" description="Basic and acidic residues" evidence="9">
    <location>
        <begin position="3121"/>
        <end position="3130"/>
    </location>
</feature>
<dbReference type="InterPro" id="IPR001680">
    <property type="entry name" value="WD40_rpt"/>
</dbReference>
<dbReference type="InterPro" id="IPR032710">
    <property type="entry name" value="NTF2-like_dom_sf"/>
</dbReference>
<keyword evidence="4" id="KW-0833">Ubl conjugation pathway</keyword>
<keyword evidence="7" id="KW-0694">RNA-binding</keyword>
<dbReference type="InterPro" id="IPR036322">
    <property type="entry name" value="WD40_repeat_dom_sf"/>
</dbReference>
<feature type="domain" description="RRM" evidence="10">
    <location>
        <begin position="181"/>
        <end position="266"/>
    </location>
</feature>
<keyword evidence="14" id="KW-1185">Reference proteome</keyword>
<dbReference type="PROSITE" id="PS50114">
    <property type="entry name" value="GATA_ZN_FINGER_2"/>
    <property type="match status" value="1"/>
</dbReference>
<dbReference type="InterPro" id="IPR051865">
    <property type="entry name" value="WD-repeat_CDT2_adapter"/>
</dbReference>
<dbReference type="InterPro" id="IPR013860">
    <property type="entry name" value="AreA_GATA"/>
</dbReference>
<feature type="compositionally biased region" description="Low complexity" evidence="9">
    <location>
        <begin position="2985"/>
        <end position="2996"/>
    </location>
</feature>
<feature type="compositionally biased region" description="Polar residues" evidence="9">
    <location>
        <begin position="3193"/>
        <end position="3204"/>
    </location>
</feature>
<dbReference type="GO" id="GO:0030674">
    <property type="term" value="F:protein-macromolecule adaptor activity"/>
    <property type="evidence" value="ECO:0007669"/>
    <property type="project" value="TreeGrafter"/>
</dbReference>
<keyword evidence="6" id="KW-0863">Zinc-finger</keyword>
<feature type="compositionally biased region" description="Basic and acidic residues" evidence="9">
    <location>
        <begin position="672"/>
        <end position="688"/>
    </location>
</feature>
<feature type="compositionally biased region" description="Acidic residues" evidence="9">
    <location>
        <begin position="1747"/>
        <end position="1757"/>
    </location>
</feature>
<evidence type="ECO:0000259" key="11">
    <source>
        <dbReference type="PROSITE" id="PS50114"/>
    </source>
</evidence>
<protein>
    <submittedName>
        <fullName evidence="13">BY PROTMAP: gi|342319729|gb|EGU11676.1| Proteophosphoglycan ppg4 [Rhodotorula glutinis ATCC 204091]</fullName>
    </submittedName>
</protein>
<comment type="similarity">
    <text evidence="5">Belongs to the WD repeat cdt2 family.</text>
</comment>
<evidence type="ECO:0000256" key="7">
    <source>
        <dbReference type="PROSITE-ProRule" id="PRU00176"/>
    </source>
</evidence>
<evidence type="ECO:0000256" key="1">
    <source>
        <dbReference type="ARBA" id="ARBA00004906"/>
    </source>
</evidence>
<dbReference type="SMART" id="SM00401">
    <property type="entry name" value="ZnF_GATA"/>
    <property type="match status" value="1"/>
</dbReference>
<feature type="region of interest" description="Disordered" evidence="9">
    <location>
        <begin position="2461"/>
        <end position="2505"/>
    </location>
</feature>
<dbReference type="PROSITE" id="PS00678">
    <property type="entry name" value="WD_REPEATS_1"/>
    <property type="match status" value="1"/>
</dbReference>
<dbReference type="SUPFAM" id="SSF54928">
    <property type="entry name" value="RNA-binding domain, RBD"/>
    <property type="match status" value="1"/>
</dbReference>
<dbReference type="InterPro" id="IPR015943">
    <property type="entry name" value="WD40/YVTN_repeat-like_dom_sf"/>
</dbReference>
<accession>A0A0K3CK69</accession>
<feature type="region of interest" description="Disordered" evidence="9">
    <location>
        <begin position="2920"/>
        <end position="2951"/>
    </location>
</feature>
<feature type="compositionally biased region" description="Low complexity" evidence="9">
    <location>
        <begin position="2829"/>
        <end position="2880"/>
    </location>
</feature>
<feature type="region of interest" description="Disordered" evidence="9">
    <location>
        <begin position="3586"/>
        <end position="3702"/>
    </location>
</feature>
<feature type="compositionally biased region" description="Low complexity" evidence="9">
    <location>
        <begin position="3102"/>
        <end position="3119"/>
    </location>
</feature>
<dbReference type="SUPFAM" id="SSF50998">
    <property type="entry name" value="Quinoprotein alcohol dehydrogenase-like"/>
    <property type="match status" value="1"/>
</dbReference>
<organism evidence="13 14">
    <name type="scientific">Rhodotorula toruloides</name>
    <name type="common">Yeast</name>
    <name type="synonym">Rhodosporidium toruloides</name>
    <dbReference type="NCBI Taxonomy" id="5286"/>
    <lineage>
        <taxon>Eukaryota</taxon>
        <taxon>Fungi</taxon>
        <taxon>Dikarya</taxon>
        <taxon>Basidiomycota</taxon>
        <taxon>Pucciniomycotina</taxon>
        <taxon>Microbotryomycetes</taxon>
        <taxon>Sporidiobolales</taxon>
        <taxon>Sporidiobolaceae</taxon>
        <taxon>Rhodotorula</taxon>
    </lineage>
</organism>
<feature type="region of interest" description="Disordered" evidence="9">
    <location>
        <begin position="1158"/>
        <end position="1212"/>
    </location>
</feature>
<dbReference type="InterPro" id="IPR011047">
    <property type="entry name" value="Quinoprotein_ADH-like_sf"/>
</dbReference>
<feature type="region of interest" description="Disordered" evidence="9">
    <location>
        <begin position="2288"/>
        <end position="2316"/>
    </location>
</feature>
<feature type="compositionally biased region" description="Pro residues" evidence="9">
    <location>
        <begin position="955"/>
        <end position="965"/>
    </location>
</feature>
<feature type="compositionally biased region" description="Basic residues" evidence="9">
    <location>
        <begin position="2301"/>
        <end position="2312"/>
    </location>
</feature>